<evidence type="ECO:0000313" key="3">
    <source>
        <dbReference type="Proteomes" id="UP001552299"/>
    </source>
</evidence>
<proteinExistence type="predicted"/>
<organism evidence="2 3">
    <name type="scientific">Dendrobium thyrsiflorum</name>
    <name type="common">Pinecone-like raceme dendrobium</name>
    <name type="synonym">Orchid</name>
    <dbReference type="NCBI Taxonomy" id="117978"/>
    <lineage>
        <taxon>Eukaryota</taxon>
        <taxon>Viridiplantae</taxon>
        <taxon>Streptophyta</taxon>
        <taxon>Embryophyta</taxon>
        <taxon>Tracheophyta</taxon>
        <taxon>Spermatophyta</taxon>
        <taxon>Magnoliopsida</taxon>
        <taxon>Liliopsida</taxon>
        <taxon>Asparagales</taxon>
        <taxon>Orchidaceae</taxon>
        <taxon>Epidendroideae</taxon>
        <taxon>Malaxideae</taxon>
        <taxon>Dendrobiinae</taxon>
        <taxon>Dendrobium</taxon>
    </lineage>
</organism>
<evidence type="ECO:0000256" key="1">
    <source>
        <dbReference type="SAM" id="MobiDB-lite"/>
    </source>
</evidence>
<dbReference type="AlphaFoldDB" id="A0ABD0UU18"/>
<feature type="compositionally biased region" description="Pro residues" evidence="1">
    <location>
        <begin position="112"/>
        <end position="137"/>
    </location>
</feature>
<feature type="compositionally biased region" description="Basic and acidic residues" evidence="1">
    <location>
        <begin position="164"/>
        <end position="177"/>
    </location>
</feature>
<feature type="compositionally biased region" description="Basic residues" evidence="1">
    <location>
        <begin position="243"/>
        <end position="252"/>
    </location>
</feature>
<comment type="caution">
    <text evidence="2">The sequence shown here is derived from an EMBL/GenBank/DDBJ whole genome shotgun (WGS) entry which is preliminary data.</text>
</comment>
<name>A0ABD0UU18_DENTH</name>
<gene>
    <name evidence="2" type="ORF">M5K25_013840</name>
</gene>
<feature type="region of interest" description="Disordered" evidence="1">
    <location>
        <begin position="234"/>
        <end position="253"/>
    </location>
</feature>
<reference evidence="2 3" key="1">
    <citation type="journal article" date="2024" name="Plant Biotechnol. J.">
        <title>Dendrobium thyrsiflorum genome and its molecular insights into genes involved in important horticultural traits.</title>
        <authorList>
            <person name="Chen B."/>
            <person name="Wang J.Y."/>
            <person name="Zheng P.J."/>
            <person name="Li K.L."/>
            <person name="Liang Y.M."/>
            <person name="Chen X.F."/>
            <person name="Zhang C."/>
            <person name="Zhao X."/>
            <person name="He X."/>
            <person name="Zhang G.Q."/>
            <person name="Liu Z.J."/>
            <person name="Xu Q."/>
        </authorList>
    </citation>
    <scope>NUCLEOTIDE SEQUENCE [LARGE SCALE GENOMIC DNA]</scope>
    <source>
        <strain evidence="2">GZMU011</strain>
    </source>
</reference>
<accession>A0ABD0UU18</accession>
<feature type="compositionally biased region" description="Basic residues" evidence="1">
    <location>
        <begin position="143"/>
        <end position="155"/>
    </location>
</feature>
<sequence>MERSWISSTTKFSVAAMQIQNDVSVVKFDEVLGLVVGVQYSSSSSPPPLSYIRACRLKSSSGKVLSEMSTIRQRNPAKHLINHIEGRIRRRRKPRPPIRFFPLRSPGRQEPHPLPLPLPPPKGPSSPSPPSKKPSSPPSSVALRRRMRRIRRTRARGTAAGGRKGSDRTAARGREEESTVSIADADIARTESVAGMREWSRVMCLEKSTPSPKITAENSISLPVRCGGVSLSLSLSPHTTPHPQRRLKRSRHGSLNLDGKQMRNLETENGEKLMGKRNIAVWAPVITGQSENITGRLSDPTGTDVRGTPHVESTCLTLTVTSAILPTRYLRLHNL</sequence>
<keyword evidence="3" id="KW-1185">Reference proteome</keyword>
<dbReference type="Proteomes" id="UP001552299">
    <property type="component" value="Unassembled WGS sequence"/>
</dbReference>
<feature type="region of interest" description="Disordered" evidence="1">
    <location>
        <begin position="83"/>
        <end position="183"/>
    </location>
</feature>
<evidence type="ECO:0000313" key="2">
    <source>
        <dbReference type="EMBL" id="KAL0916337.1"/>
    </source>
</evidence>
<dbReference type="EMBL" id="JANQDX010000011">
    <property type="protein sequence ID" value="KAL0916337.1"/>
    <property type="molecule type" value="Genomic_DNA"/>
</dbReference>
<protein>
    <submittedName>
        <fullName evidence="2">Uncharacterized protein</fullName>
    </submittedName>
</protein>